<dbReference type="Pfam" id="PF05521">
    <property type="entry name" value="Phage_HCP"/>
    <property type="match status" value="1"/>
</dbReference>
<evidence type="ECO:0000313" key="1">
    <source>
        <dbReference type="EMBL" id="DAE03478.1"/>
    </source>
</evidence>
<sequence length="117" mass="13284">MAKSVRTGEMRTAVEFYSVEHGINANGFPTETEKALFSGPVACKWVTAHGSEAMENMRLNLEQTATLTTRYTPKITVRSRCRRKDDPAGQEWEIVNLNDVEGRHKTLEIYVRRVVKA</sequence>
<dbReference type="Gene3D" id="2.40.10.270">
    <property type="entry name" value="Bacteriophage SPP1 head-tail adaptor protein"/>
    <property type="match status" value="1"/>
</dbReference>
<reference evidence="1" key="1">
    <citation type="journal article" date="2021" name="Proc. Natl. Acad. Sci. U.S.A.">
        <title>A Catalog of Tens of Thousands of Viruses from Human Metagenomes Reveals Hidden Associations with Chronic Diseases.</title>
        <authorList>
            <person name="Tisza M.J."/>
            <person name="Buck C.B."/>
        </authorList>
    </citation>
    <scope>NUCLEOTIDE SEQUENCE</scope>
    <source>
        <strain evidence="1">CtPat53</strain>
    </source>
</reference>
<proteinExistence type="predicted"/>
<protein>
    <submittedName>
        <fullName evidence="1">Putative head tail adaptor</fullName>
    </submittedName>
</protein>
<dbReference type="InterPro" id="IPR008767">
    <property type="entry name" value="Phage_SPP1_head-tail_adaptor"/>
</dbReference>
<organism evidence="1">
    <name type="scientific">Siphoviridae sp. ctPat53</name>
    <dbReference type="NCBI Taxonomy" id="2825486"/>
    <lineage>
        <taxon>Viruses</taxon>
        <taxon>Duplodnaviria</taxon>
        <taxon>Heunggongvirae</taxon>
        <taxon>Uroviricota</taxon>
        <taxon>Caudoviricetes</taxon>
    </lineage>
</organism>
<dbReference type="EMBL" id="BK015367">
    <property type="protein sequence ID" value="DAE03478.1"/>
    <property type="molecule type" value="Genomic_DNA"/>
</dbReference>
<accession>A0A8S5P8S4</accession>
<dbReference type="InterPro" id="IPR038666">
    <property type="entry name" value="SSP1_head-tail_sf"/>
</dbReference>
<name>A0A8S5P8S4_9CAUD</name>